<dbReference type="Proteomes" id="UP001152797">
    <property type="component" value="Unassembled WGS sequence"/>
</dbReference>
<dbReference type="PANTHER" id="PTHR33050:SF7">
    <property type="entry name" value="RIBONUCLEASE H"/>
    <property type="match status" value="1"/>
</dbReference>
<name>A0A9P1GH92_9DINO</name>
<evidence type="ECO:0000313" key="3">
    <source>
        <dbReference type="Proteomes" id="UP001152797"/>
    </source>
</evidence>
<dbReference type="SUPFAM" id="SSF56672">
    <property type="entry name" value="DNA/RNA polymerases"/>
    <property type="match status" value="1"/>
</dbReference>
<dbReference type="OrthoDB" id="411442at2759"/>
<reference evidence="2" key="2">
    <citation type="submission" date="2024-04" db="EMBL/GenBank/DDBJ databases">
        <authorList>
            <person name="Chen Y."/>
            <person name="Shah S."/>
            <person name="Dougan E. K."/>
            <person name="Thang M."/>
            <person name="Chan C."/>
        </authorList>
    </citation>
    <scope>NUCLEOTIDE SEQUENCE [LARGE SCALE GENOMIC DNA]</scope>
</reference>
<sequence>MASLSDSKAHFLARAKEYEVPDDLINNMRLAGVSTLGHLAFAFLRPGQDFEERQFNEWATAVNLGNAPSMGALASLRRLHFEAEIVLTATLKASVEQPQDLSTPRPMPHAERSARLEQIKRQFPGLSMDGMHEPSQALLDECTHQYDARAIRYIEPAKCNSREMEVAMGKSDRKLRIESNSLTVKETKSTPEEDVSTAYKLQMCLKRRAIAYEFSGLLSFEVHEKYIDKLMRRLNTEPPPHYLATSLSQILKADREVWIYMAQHVSDVRPGADGSRPLDAALHEALADYNVQWVEMQKGVQYASTITFQNVKFAVGQIANLSPAEIARKRTDFFIYWHQRAKELKPKEDEIRASMDPVVSHAVERKRLALFAEMLEFYRYPDKEVIDELVKGASLVGEVAITNMLPVKFTPALLTESSLRKQSAMRRPQVERDCKSSGDPEVDLEVWQQTMQECEKGWLAGPFSASEVPLDAPMSKRFGLKQKHKVRLIDDFSESSVNQTVTVHESPTLHTVDVAAASLAYWFQCKGTSKGATSLHVRTFDLSSAYRQIALCAEGRKYAYIRVFNPNTKQWSYFQALVLPFGAVKSVHSFLRLARSIWWLGSVACLLMWTSFYDDYIVFSPPELVRSSEMTASALFELLGWDFAKEGRKCVPFGTSCEALGVVFNLENTSDGLAYITNTASRVEEIVAEILKVTAEGGITLTAAQKLRGRMQFAEAQLYGRTGKRCLRALKDACCRKRTKFQNHEIHSLKLFSKMLELGRPRVISWDKRNSVVIFTDACYERDAKDLVCGLGAVLYDEFTGNHRFFSCALDEEQRAMLGERSKKQIIFEAETFCAVLAYLVWSDHLNLRKFCGVIVLALLAKDALANKVRSSLRSSALRLETSMVIQNQNVCQNKLDSVWEVDKLREALSKEERWKIGEPWLLKATFTNNGNVPRKFGFQAGQDKGFLNIIVPAGCVECTLSASEPVLTSAAHAEFQYGDDKPFTSGEVTMSNICLTPQVCKGFKCPHPQTQKLKANETFGYSEAACCEPRMCKDEISCLPTTQWEPRKDFETRLGSTPQGCCVAKYCPADFCENITGWDKNPATGLKGSTKEECCIQKECLDWTCSDVRIMRKKPTMVLDPASNNNVTVKGWGDVECCEEQKCDEFQIPKELESLWKLKDNAAEVTGNELSECCEPRLCKDFSCPNNTQFRPKNASATLAGSTVEQCCENLLCSTYSCSNTTTMQKKVKPHERPGSTDEECCELKFCKDYKCSDSSKWIHISDQLGVSNIDRRGSSDEECCEKIFCRAETCSPSTLWKPKEKVDELQGSSMEQCCEPVYCGNFTCDTDDDGDGDGTMWYKRVDTNTYRWQGSTNEECCLPKYCSQYTTSTPTQWKRKAQKNLQGSTDVECYDQLMCSDYCCVGAGWTKKPEPQTRPGSTDEECCTRADLPDTHVKQVR</sequence>
<dbReference type="EMBL" id="CAMXCT030004802">
    <property type="protein sequence ID" value="CAL4797734.1"/>
    <property type="molecule type" value="Genomic_DNA"/>
</dbReference>
<keyword evidence="3" id="KW-1185">Reference proteome</keyword>
<accession>A0A9P1GH92</accession>
<protein>
    <submittedName>
        <fullName evidence="1">Uncharacterized protein</fullName>
    </submittedName>
</protein>
<dbReference type="EMBL" id="CAMXCT010004802">
    <property type="protein sequence ID" value="CAI4010422.1"/>
    <property type="molecule type" value="Genomic_DNA"/>
</dbReference>
<gene>
    <name evidence="1" type="ORF">C1SCF055_LOCUS35692</name>
</gene>
<reference evidence="1" key="1">
    <citation type="submission" date="2022-10" db="EMBL/GenBank/DDBJ databases">
        <authorList>
            <person name="Chen Y."/>
            <person name="Dougan E. K."/>
            <person name="Chan C."/>
            <person name="Rhodes N."/>
            <person name="Thang M."/>
        </authorList>
    </citation>
    <scope>NUCLEOTIDE SEQUENCE</scope>
</reference>
<proteinExistence type="predicted"/>
<evidence type="ECO:0000313" key="2">
    <source>
        <dbReference type="EMBL" id="CAL1163797.1"/>
    </source>
</evidence>
<comment type="caution">
    <text evidence="1">The sequence shown here is derived from an EMBL/GenBank/DDBJ whole genome shotgun (WGS) entry which is preliminary data.</text>
</comment>
<dbReference type="InterPro" id="IPR043502">
    <property type="entry name" value="DNA/RNA_pol_sf"/>
</dbReference>
<evidence type="ECO:0000313" key="1">
    <source>
        <dbReference type="EMBL" id="CAI4010422.1"/>
    </source>
</evidence>
<dbReference type="PANTHER" id="PTHR33050">
    <property type="entry name" value="REVERSE TRANSCRIPTASE DOMAIN-CONTAINING PROTEIN"/>
    <property type="match status" value="1"/>
</dbReference>
<dbReference type="InterPro" id="IPR052055">
    <property type="entry name" value="Hepadnavirus_pol/RT"/>
</dbReference>
<organism evidence="1">
    <name type="scientific">Cladocopium goreaui</name>
    <dbReference type="NCBI Taxonomy" id="2562237"/>
    <lineage>
        <taxon>Eukaryota</taxon>
        <taxon>Sar</taxon>
        <taxon>Alveolata</taxon>
        <taxon>Dinophyceae</taxon>
        <taxon>Suessiales</taxon>
        <taxon>Symbiodiniaceae</taxon>
        <taxon>Cladocopium</taxon>
    </lineage>
</organism>
<dbReference type="EMBL" id="CAMXCT020004802">
    <property type="protein sequence ID" value="CAL1163797.1"/>
    <property type="molecule type" value="Genomic_DNA"/>
</dbReference>